<proteinExistence type="predicted"/>
<dbReference type="EMBL" id="CP035464">
    <property type="protein sequence ID" value="QAY32808.1"/>
    <property type="molecule type" value="Genomic_DNA"/>
</dbReference>
<sequence length="132" mass="14542">MTSNTDWIVQTLIDDENMPADLASLYPAASRIADAAAQFVDKADQAIEKKGLFGRQAEVVAKCVDICQHVVKEGAAISRLLRNPLGSQTELDERRQEEDAYRRLHDTAPDYVHAEVVQELESGDTARGASDE</sequence>
<name>A0A4P6DY56_9BIFI</name>
<protein>
    <submittedName>
        <fullName evidence="1">Uncharacterized protein</fullName>
    </submittedName>
</protein>
<gene>
    <name evidence="1" type="ORF">ESN35_04785</name>
</gene>
<organism evidence="1 2">
    <name type="scientific">Bifidobacterium pullorum subsp. gallinarum</name>
    <dbReference type="NCBI Taxonomy" id="78344"/>
    <lineage>
        <taxon>Bacteria</taxon>
        <taxon>Bacillati</taxon>
        <taxon>Actinomycetota</taxon>
        <taxon>Actinomycetes</taxon>
        <taxon>Bifidobacteriales</taxon>
        <taxon>Bifidobacteriaceae</taxon>
        <taxon>Bifidobacterium</taxon>
    </lineage>
</organism>
<evidence type="ECO:0000313" key="2">
    <source>
        <dbReference type="Proteomes" id="UP000293589"/>
    </source>
</evidence>
<dbReference type="KEGG" id="bgx:ESN35_04785"/>
<reference evidence="1 2" key="1">
    <citation type="submission" date="2019-01" db="EMBL/GenBank/DDBJ databases">
        <title>Complete genome sequence of Bifidobacterium gallinarum CACC 514.</title>
        <authorList>
            <person name="Jung M."/>
        </authorList>
    </citation>
    <scope>NUCLEOTIDE SEQUENCE [LARGE SCALE GENOMIC DNA]</scope>
    <source>
        <strain evidence="1 2">CACC 514</strain>
    </source>
</reference>
<evidence type="ECO:0000313" key="1">
    <source>
        <dbReference type="EMBL" id="QAY32808.1"/>
    </source>
</evidence>
<accession>A0A4P6DY56</accession>
<dbReference type="AlphaFoldDB" id="A0A4P6DY56"/>
<dbReference type="RefSeq" id="WP_129237258.1">
    <property type="nucleotide sequence ID" value="NZ_CP035464.1"/>
</dbReference>
<dbReference type="Proteomes" id="UP000293589">
    <property type="component" value="Chromosome"/>
</dbReference>